<reference evidence="8" key="3">
    <citation type="submission" date="2020-12" db="UniProtKB">
        <authorList>
            <consortium name="EnsemblPlants"/>
        </authorList>
    </citation>
    <scope>IDENTIFICATION</scope>
</reference>
<keyword evidence="2 5" id="KW-0812">Transmembrane</keyword>
<dbReference type="Gramene" id="Pp3c23_20760V3.1">
    <property type="protein sequence ID" value="PAC:32950662.CDS.1"/>
    <property type="gene ID" value="Pp3c23_20760"/>
</dbReference>
<reference evidence="7 9" key="2">
    <citation type="journal article" date="2018" name="Plant J.">
        <title>The Physcomitrella patens chromosome-scale assembly reveals moss genome structure and evolution.</title>
        <authorList>
            <person name="Lang D."/>
            <person name="Ullrich K.K."/>
            <person name="Murat F."/>
            <person name="Fuchs J."/>
            <person name="Jenkins J."/>
            <person name="Haas F.B."/>
            <person name="Piednoel M."/>
            <person name="Gundlach H."/>
            <person name="Van Bel M."/>
            <person name="Meyberg R."/>
            <person name="Vives C."/>
            <person name="Morata J."/>
            <person name="Symeonidi A."/>
            <person name="Hiss M."/>
            <person name="Muchero W."/>
            <person name="Kamisugi Y."/>
            <person name="Saleh O."/>
            <person name="Blanc G."/>
            <person name="Decker E.L."/>
            <person name="van Gessel N."/>
            <person name="Grimwood J."/>
            <person name="Hayes R.D."/>
            <person name="Graham S.W."/>
            <person name="Gunter L.E."/>
            <person name="McDaniel S.F."/>
            <person name="Hoernstein S.N.W."/>
            <person name="Larsson A."/>
            <person name="Li F.W."/>
            <person name="Perroud P.F."/>
            <person name="Phillips J."/>
            <person name="Ranjan P."/>
            <person name="Rokshar D.S."/>
            <person name="Rothfels C.J."/>
            <person name="Schneider L."/>
            <person name="Shu S."/>
            <person name="Stevenson D.W."/>
            <person name="Thummler F."/>
            <person name="Tillich M."/>
            <person name="Villarreal Aguilar J.C."/>
            <person name="Widiez T."/>
            <person name="Wong G.K."/>
            <person name="Wymore A."/>
            <person name="Zhang Y."/>
            <person name="Zimmer A.D."/>
            <person name="Quatrano R.S."/>
            <person name="Mayer K.F.X."/>
            <person name="Goodstein D."/>
            <person name="Casacuberta J.M."/>
            <person name="Vandepoele K."/>
            <person name="Reski R."/>
            <person name="Cuming A.C."/>
            <person name="Tuskan G.A."/>
            <person name="Maumus F."/>
            <person name="Salse J."/>
            <person name="Schmutz J."/>
            <person name="Rensing S.A."/>
        </authorList>
    </citation>
    <scope>NUCLEOTIDE SEQUENCE [LARGE SCALE GENOMIC DNA]</scope>
    <source>
        <strain evidence="8 9">cv. Gransden 2004</strain>
    </source>
</reference>
<feature type="domain" description="Late embryogenesis abundant protein LEA-2 subgroup" evidence="6">
    <location>
        <begin position="97"/>
        <end position="193"/>
    </location>
</feature>
<evidence type="ECO:0000256" key="3">
    <source>
        <dbReference type="ARBA" id="ARBA00022989"/>
    </source>
</evidence>
<dbReference type="Proteomes" id="UP000006727">
    <property type="component" value="Chromosome 23"/>
</dbReference>
<dbReference type="PANTHER" id="PTHR31234:SF65">
    <property type="entry name" value="LATE EMBRYOGENESIS ABUNDANT PROTEIN, LEA_2 SUBGROUP"/>
    <property type="match status" value="1"/>
</dbReference>
<dbReference type="Gramene" id="Pp3c23_20760V3.2">
    <property type="protein sequence ID" value="PAC:32950663.CDS.1"/>
    <property type="gene ID" value="Pp3c23_20760"/>
</dbReference>
<feature type="transmembrane region" description="Helical" evidence="5">
    <location>
        <begin position="35"/>
        <end position="58"/>
    </location>
</feature>
<keyword evidence="3 5" id="KW-1133">Transmembrane helix</keyword>
<evidence type="ECO:0000256" key="4">
    <source>
        <dbReference type="ARBA" id="ARBA00023136"/>
    </source>
</evidence>
<dbReference type="GeneID" id="112275463"/>
<dbReference type="GO" id="GO:0098542">
    <property type="term" value="P:defense response to other organism"/>
    <property type="evidence" value="ECO:0007669"/>
    <property type="project" value="InterPro"/>
</dbReference>
<dbReference type="KEGG" id="ppp:112275463"/>
<evidence type="ECO:0000256" key="1">
    <source>
        <dbReference type="ARBA" id="ARBA00004167"/>
    </source>
</evidence>
<proteinExistence type="predicted"/>
<reference evidence="7 9" key="1">
    <citation type="journal article" date="2008" name="Science">
        <title>The Physcomitrella genome reveals evolutionary insights into the conquest of land by plants.</title>
        <authorList>
            <person name="Rensing S."/>
            <person name="Lang D."/>
            <person name="Zimmer A."/>
            <person name="Terry A."/>
            <person name="Salamov A."/>
            <person name="Shapiro H."/>
            <person name="Nishiyama T."/>
            <person name="Perroud P.-F."/>
            <person name="Lindquist E."/>
            <person name="Kamisugi Y."/>
            <person name="Tanahashi T."/>
            <person name="Sakakibara K."/>
            <person name="Fujita T."/>
            <person name="Oishi K."/>
            <person name="Shin-I T."/>
            <person name="Kuroki Y."/>
            <person name="Toyoda A."/>
            <person name="Suzuki Y."/>
            <person name="Hashimoto A."/>
            <person name="Yamaguchi K."/>
            <person name="Sugano A."/>
            <person name="Kohara Y."/>
            <person name="Fujiyama A."/>
            <person name="Anterola A."/>
            <person name="Aoki S."/>
            <person name="Ashton N."/>
            <person name="Barbazuk W.B."/>
            <person name="Barker E."/>
            <person name="Bennetzen J."/>
            <person name="Bezanilla M."/>
            <person name="Blankenship R."/>
            <person name="Cho S.H."/>
            <person name="Dutcher S."/>
            <person name="Estelle M."/>
            <person name="Fawcett J.A."/>
            <person name="Gundlach H."/>
            <person name="Hanada K."/>
            <person name="Heyl A."/>
            <person name="Hicks K.A."/>
            <person name="Hugh J."/>
            <person name="Lohr M."/>
            <person name="Mayer K."/>
            <person name="Melkozernov A."/>
            <person name="Murata T."/>
            <person name="Nelson D."/>
            <person name="Pils B."/>
            <person name="Prigge M."/>
            <person name="Reiss B."/>
            <person name="Renner T."/>
            <person name="Rombauts S."/>
            <person name="Rushton P."/>
            <person name="Sanderfoot A."/>
            <person name="Schween G."/>
            <person name="Shiu S.-H."/>
            <person name="Stueber K."/>
            <person name="Theodoulou F.L."/>
            <person name="Tu H."/>
            <person name="Van de Peer Y."/>
            <person name="Verrier P.J."/>
            <person name="Waters E."/>
            <person name="Wood A."/>
            <person name="Yang L."/>
            <person name="Cove D."/>
            <person name="Cuming A."/>
            <person name="Hasebe M."/>
            <person name="Lucas S."/>
            <person name="Mishler D.B."/>
            <person name="Reski R."/>
            <person name="Grigoriev I."/>
            <person name="Quatrano R.S."/>
            <person name="Boore J.L."/>
        </authorList>
    </citation>
    <scope>NUCLEOTIDE SEQUENCE [LARGE SCALE GENOMIC DNA]</scope>
    <source>
        <strain evidence="8 9">cv. Gransden 2004</strain>
    </source>
</reference>
<dbReference type="PaxDb" id="3218-PP1S49_43V6.1"/>
<dbReference type="AlphaFoldDB" id="A0A2K1IK57"/>
<dbReference type="EMBL" id="ABEU02000023">
    <property type="protein sequence ID" value="PNR29664.1"/>
    <property type="molecule type" value="Genomic_DNA"/>
</dbReference>
<dbReference type="EnsemblPlants" id="Pp3c23_20760V3.2">
    <property type="protein sequence ID" value="PAC:32950663.CDS.1"/>
    <property type="gene ID" value="Pp3c23_20760"/>
</dbReference>
<dbReference type="InterPro" id="IPR004864">
    <property type="entry name" value="LEA_2"/>
</dbReference>
<dbReference type="PANTHER" id="PTHR31234">
    <property type="entry name" value="LATE EMBRYOGENESIS ABUNDANT (LEA) HYDROXYPROLINE-RICH GLYCOPROTEIN FAMILY"/>
    <property type="match status" value="1"/>
</dbReference>
<keyword evidence="4 5" id="KW-0472">Membrane</keyword>
<dbReference type="EnsemblPlants" id="Pp3c23_20760V3.1">
    <property type="protein sequence ID" value="PAC:32950662.CDS.1"/>
    <property type="gene ID" value="Pp3c23_20760"/>
</dbReference>
<accession>A0A2K1IK57</accession>
<gene>
    <name evidence="8" type="primary">LOC112275463</name>
    <name evidence="7" type="ORF">PHYPA_028358</name>
</gene>
<dbReference type="RefSeq" id="XP_024361561.1">
    <property type="nucleotide sequence ID" value="XM_024505793.2"/>
</dbReference>
<sequence length="215" mass="23799">MREKQAFGKMTMDPELSGTVVPQRVPYYKRKKPRICCGVCILILVSLGTVAAVLSQTIFKFRDPKVSLKDAKLQTISFRFDLAALSPLLSISISANVLVDNPNHYDFRYNNSTMLLKYHGDQVGVVELGAGTIASRKTVELHSVITVEALKLILNGLQDISSGIARLNLNAVIPGRVNLAHIIKRHVTAIVDCNIDIFLGNQTLKQNECKRTIKL</sequence>
<dbReference type="Gene3D" id="2.60.40.1820">
    <property type="match status" value="1"/>
</dbReference>
<dbReference type="SUPFAM" id="SSF117070">
    <property type="entry name" value="LEA14-like"/>
    <property type="match status" value="1"/>
</dbReference>
<dbReference type="Pfam" id="PF03168">
    <property type="entry name" value="LEA_2"/>
    <property type="match status" value="1"/>
</dbReference>
<dbReference type="OrthoDB" id="764273at2759"/>
<evidence type="ECO:0000256" key="5">
    <source>
        <dbReference type="SAM" id="Phobius"/>
    </source>
</evidence>
<evidence type="ECO:0000259" key="6">
    <source>
        <dbReference type="Pfam" id="PF03168"/>
    </source>
</evidence>
<evidence type="ECO:0000313" key="8">
    <source>
        <dbReference type="EnsemblPlants" id="PAC:32950662.CDS.1"/>
    </source>
</evidence>
<dbReference type="GO" id="GO:0016020">
    <property type="term" value="C:membrane"/>
    <property type="evidence" value="ECO:0007669"/>
    <property type="project" value="UniProtKB-SubCell"/>
</dbReference>
<dbReference type="InterPro" id="IPR044839">
    <property type="entry name" value="NDR1-like"/>
</dbReference>
<dbReference type="OMA" id="DCHIIFG"/>
<evidence type="ECO:0000256" key="2">
    <source>
        <dbReference type="ARBA" id="ARBA00022692"/>
    </source>
</evidence>
<name>A0A2K1IK57_PHYPA</name>
<keyword evidence="9" id="KW-1185">Reference proteome</keyword>
<protein>
    <recommendedName>
        <fullName evidence="6">Late embryogenesis abundant protein LEA-2 subgroup domain-containing protein</fullName>
    </recommendedName>
</protein>
<comment type="subcellular location">
    <subcellularLocation>
        <location evidence="1">Membrane</location>
        <topology evidence="1">Single-pass membrane protein</topology>
    </subcellularLocation>
</comment>
<evidence type="ECO:0000313" key="7">
    <source>
        <dbReference type="EMBL" id="PNR29664.1"/>
    </source>
</evidence>
<organism evidence="7">
    <name type="scientific">Physcomitrium patens</name>
    <name type="common">Spreading-leaved earth moss</name>
    <name type="synonym">Physcomitrella patens</name>
    <dbReference type="NCBI Taxonomy" id="3218"/>
    <lineage>
        <taxon>Eukaryota</taxon>
        <taxon>Viridiplantae</taxon>
        <taxon>Streptophyta</taxon>
        <taxon>Embryophyta</taxon>
        <taxon>Bryophyta</taxon>
        <taxon>Bryophytina</taxon>
        <taxon>Bryopsida</taxon>
        <taxon>Funariidae</taxon>
        <taxon>Funariales</taxon>
        <taxon>Funariaceae</taxon>
        <taxon>Physcomitrium</taxon>
    </lineage>
</organism>
<evidence type="ECO:0000313" key="9">
    <source>
        <dbReference type="Proteomes" id="UP000006727"/>
    </source>
</evidence>